<reference evidence="1" key="1">
    <citation type="submission" date="2019-08" db="EMBL/GenBank/DDBJ databases">
        <authorList>
            <person name="Kucharzyk K."/>
            <person name="Murdoch R.W."/>
            <person name="Higgins S."/>
            <person name="Loffler F."/>
        </authorList>
    </citation>
    <scope>NUCLEOTIDE SEQUENCE</scope>
</reference>
<organism evidence="1">
    <name type="scientific">bioreactor metagenome</name>
    <dbReference type="NCBI Taxonomy" id="1076179"/>
    <lineage>
        <taxon>unclassified sequences</taxon>
        <taxon>metagenomes</taxon>
        <taxon>ecological metagenomes</taxon>
    </lineage>
</organism>
<dbReference type="AlphaFoldDB" id="A0A645JJX9"/>
<protein>
    <recommendedName>
        <fullName evidence="2">DUF4402 domain-containing protein</fullName>
    </recommendedName>
</protein>
<comment type="caution">
    <text evidence="1">The sequence shown here is derived from an EMBL/GenBank/DDBJ whole genome shotgun (WGS) entry which is preliminary data.</text>
</comment>
<dbReference type="EMBL" id="VSSQ01136164">
    <property type="protein sequence ID" value="MPN60634.1"/>
    <property type="molecule type" value="Genomic_DNA"/>
</dbReference>
<evidence type="ECO:0008006" key="2">
    <source>
        <dbReference type="Google" id="ProtNLM"/>
    </source>
</evidence>
<sequence>MKIFTIAILTTLAFLMSAIVSLSAQSTVVGHVSAEIVEAISVSSNTIIDHTVNSHSLSYKANLSLGNMSIKSGSYVSCNIVIKPATASSENGESFKISPTTESQYISKAFTTNGNRTLALRGDVDLSDNPAAGAYKGSYSVIFAYN</sequence>
<evidence type="ECO:0000313" key="1">
    <source>
        <dbReference type="EMBL" id="MPN60634.1"/>
    </source>
</evidence>
<accession>A0A645JJX9</accession>
<proteinExistence type="predicted"/>
<gene>
    <name evidence="1" type="ORF">SDC9_208363</name>
</gene>
<name>A0A645JJX9_9ZZZZ</name>